<keyword evidence="2" id="KW-1185">Reference proteome</keyword>
<evidence type="ECO:0000313" key="2">
    <source>
        <dbReference type="Proteomes" id="UP001165565"/>
    </source>
</evidence>
<dbReference type="PANTHER" id="PTHR33361:SF2">
    <property type="entry name" value="DUF885 DOMAIN-CONTAINING PROTEIN"/>
    <property type="match status" value="1"/>
</dbReference>
<name>A0AA41Z8Y3_9SPHN</name>
<comment type="caution">
    <text evidence="1">The sequence shown here is derived from an EMBL/GenBank/DDBJ whole genome shotgun (WGS) entry which is preliminary data.</text>
</comment>
<accession>A0AA41Z8Y3</accession>
<dbReference type="Pfam" id="PF05960">
    <property type="entry name" value="DUF885"/>
    <property type="match status" value="1"/>
</dbReference>
<evidence type="ECO:0000313" key="1">
    <source>
        <dbReference type="EMBL" id="MCW6536137.1"/>
    </source>
</evidence>
<dbReference type="InterPro" id="IPR010281">
    <property type="entry name" value="DUF885"/>
</dbReference>
<reference evidence="1" key="1">
    <citation type="submission" date="2022-06" db="EMBL/GenBank/DDBJ databases">
        <title>Sphingomonas sp. nov. isolated from rhizosphere soil of tomato.</title>
        <authorList>
            <person name="Dong H."/>
            <person name="Gao R."/>
        </authorList>
    </citation>
    <scope>NUCLEOTIDE SEQUENCE</scope>
    <source>
        <strain evidence="1">MMSM24</strain>
    </source>
</reference>
<protein>
    <submittedName>
        <fullName evidence="1">DUF885 family protein</fullName>
    </submittedName>
</protein>
<dbReference type="PANTHER" id="PTHR33361">
    <property type="entry name" value="GLR0591 PROTEIN"/>
    <property type="match status" value="1"/>
</dbReference>
<proteinExistence type="predicted"/>
<dbReference type="EMBL" id="JANFAV010000011">
    <property type="protein sequence ID" value="MCW6536137.1"/>
    <property type="molecule type" value="Genomic_DNA"/>
</dbReference>
<dbReference type="Proteomes" id="UP001165565">
    <property type="component" value="Unassembled WGS sequence"/>
</dbReference>
<sequence length="573" mass="64069">MLLIAAAPAPSPTPPTADTRFDRIWQDEWAWREKEGIADHAPGTVEAHIADDSAAAHARRLAYWRDVLTKLDAIDPKTLLPDTLTDWQVYRAQIASQVDDETFREFEKPVNGDSAFWSDLQGVARGNFANGERDYRNYLSWLGDIPGFFAQETDNMKAGLARGFTPPAVVMQGREKGVAEIAGATDPTKVSYYEPFTKLPATMPAATQEALRAAARKVIADQVIPAHQRLLAFLQQSYFPGLTKQLGADKYPNGAAYYQSRIRVYTTTDLTPDAIHQLGLAEVAKIRAEMEKAKADAGFKGDLPAFLTFIRTDPQFHPTTGDQLLKEAAWHAKRFDGMAAKWFGRLPRQRFAIIEVPPQIAPYYTSGRGGPGVYLVNTYDPQSRSLPQLPALTLHESAPGHAFQMPLAAENKALKPFRRNSYISAFGEGWALYCERLGDEMGFYRTPYERFGMLSYQMWRAARLVVDTGIHTKGWTREQAQQFLRDNTALPEREIVSEVDRYIGWPGQALSYYLGELTIQKVRAKAEKALGPKFDIRHFHDTVLSLGSVPLPVLEARIDRFIAEGGPSPYPEG</sequence>
<gene>
    <name evidence="1" type="ORF">NEE01_15255</name>
</gene>
<dbReference type="AlphaFoldDB" id="A0AA41Z8Y3"/>
<organism evidence="1 2">
    <name type="scientific">Sphingomonas lycopersici</name>
    <dbReference type="NCBI Taxonomy" id="2951807"/>
    <lineage>
        <taxon>Bacteria</taxon>
        <taxon>Pseudomonadati</taxon>
        <taxon>Pseudomonadota</taxon>
        <taxon>Alphaproteobacteria</taxon>
        <taxon>Sphingomonadales</taxon>
        <taxon>Sphingomonadaceae</taxon>
        <taxon>Sphingomonas</taxon>
    </lineage>
</organism>